<dbReference type="EMBL" id="JAQIFT010000068">
    <property type="protein sequence ID" value="MDA3733768.1"/>
    <property type="molecule type" value="Genomic_DNA"/>
</dbReference>
<organism evidence="2 3">
    <name type="scientific">Holtiella tumoricola</name>
    <dbReference type="NCBI Taxonomy" id="3018743"/>
    <lineage>
        <taxon>Bacteria</taxon>
        <taxon>Bacillati</taxon>
        <taxon>Bacillota</taxon>
        <taxon>Clostridia</taxon>
        <taxon>Lachnospirales</taxon>
        <taxon>Cellulosilyticaceae</taxon>
        <taxon>Holtiella</taxon>
    </lineage>
</organism>
<dbReference type="InterPro" id="IPR005531">
    <property type="entry name" value="Asp23"/>
</dbReference>
<dbReference type="RefSeq" id="WP_053985417.1">
    <property type="nucleotide sequence ID" value="NZ_JAQIFT010000068.1"/>
</dbReference>
<name>A0AA42DRQ6_9FIRM</name>
<sequence length="136" mass="14716">MEENKVIDLDINVDGDTEYKEAGEVQIADDVIAVITEIATLEVDGVCAIAGAKNDIVQTIRGKKASKGIKIEVNADEVHAALAIIVKYGIKIQDTCLKVQEKVKNSIETMTGLNVQSVDVHVVGVDFSQTKPQEEH</sequence>
<dbReference type="Proteomes" id="UP001169242">
    <property type="component" value="Unassembled WGS sequence"/>
</dbReference>
<keyword evidence="3" id="KW-1185">Reference proteome</keyword>
<comment type="similarity">
    <text evidence="1">Belongs to the asp23 family.</text>
</comment>
<protein>
    <submittedName>
        <fullName evidence="2">Asp23/Gls24 family envelope stress response protein</fullName>
    </submittedName>
</protein>
<dbReference type="PANTHER" id="PTHR34297">
    <property type="entry name" value="HYPOTHETICAL CYTOSOLIC PROTEIN-RELATED"/>
    <property type="match status" value="1"/>
</dbReference>
<accession>A0AA42DRQ6</accession>
<proteinExistence type="inferred from homology"/>
<reference evidence="2" key="1">
    <citation type="journal article" date="2023" name="Int. J. Syst. Evol. Microbiol.">
        <title>&lt;i&gt;Holtiella tumoricola&lt;/i&gt; gen. nov. sp. nov., isolated from a human clinical sample.</title>
        <authorList>
            <person name="Allen-Vercoe E."/>
            <person name="Daigneault M.C."/>
            <person name="Vancuren S.J."/>
            <person name="Cochrane K."/>
            <person name="O'Neal L.L."/>
            <person name="Sankaranarayanan K."/>
            <person name="Lawson P.A."/>
        </authorList>
    </citation>
    <scope>NUCLEOTIDE SEQUENCE</scope>
    <source>
        <strain evidence="2">CC70A</strain>
    </source>
</reference>
<evidence type="ECO:0000256" key="1">
    <source>
        <dbReference type="ARBA" id="ARBA00005721"/>
    </source>
</evidence>
<evidence type="ECO:0000313" key="3">
    <source>
        <dbReference type="Proteomes" id="UP001169242"/>
    </source>
</evidence>
<evidence type="ECO:0000313" key="2">
    <source>
        <dbReference type="EMBL" id="MDA3733768.1"/>
    </source>
</evidence>
<gene>
    <name evidence="2" type="ORF">PBV87_20050</name>
</gene>
<dbReference type="AlphaFoldDB" id="A0AA42DRQ6"/>
<dbReference type="Pfam" id="PF03780">
    <property type="entry name" value="Asp23"/>
    <property type="match status" value="1"/>
</dbReference>
<comment type="caution">
    <text evidence="2">The sequence shown here is derived from an EMBL/GenBank/DDBJ whole genome shotgun (WGS) entry which is preliminary data.</text>
</comment>